<sequence length="383" mass="44506">MGHPRPISCEQIGDLTYYREIERFQRRSGSQRDHLETERQEQRRREEREEHRRTHQARQGQRHAAQQQREGEQEQEQEQEEQRRAARQLREQEGEQEAQPAPTIRWLPPRHQDVETQQQQSRGQVTADFNHRQHIAQRGQDEPWQILQASAAQNQQGPSGLVRSLRDVSVLSSFELHCARVRAARRDFQSREDTVPAKRSELAARREAVRVGETARDNQLNDEVNIIATQTRISNNIPDARSLVPPQGQQPSIQSPATIAPSQDQTTSPTIPNPPTADPEPRLEPRRNRSLLSLEELACLPGPRYIPGERLYPAPDIEESQLPPMNLYRLPSYRTWETIVDVRQTLPDNVEEQVRHAAHEREHLRVLLQSLISRLDGRREPRR</sequence>
<feature type="compositionally biased region" description="Polar residues" evidence="1">
    <location>
        <begin position="115"/>
        <end position="124"/>
    </location>
</feature>
<feature type="compositionally biased region" description="Polar residues" evidence="1">
    <location>
        <begin position="260"/>
        <end position="270"/>
    </location>
</feature>
<dbReference type="Proteomes" id="UP001322138">
    <property type="component" value="Unassembled WGS sequence"/>
</dbReference>
<dbReference type="GeneID" id="87892249"/>
<dbReference type="EMBL" id="JAFFGZ010000007">
    <property type="protein sequence ID" value="KAK4642651.1"/>
    <property type="molecule type" value="Genomic_DNA"/>
</dbReference>
<organism evidence="2 3">
    <name type="scientific">Podospora bellae-mahoneyi</name>
    <dbReference type="NCBI Taxonomy" id="2093777"/>
    <lineage>
        <taxon>Eukaryota</taxon>
        <taxon>Fungi</taxon>
        <taxon>Dikarya</taxon>
        <taxon>Ascomycota</taxon>
        <taxon>Pezizomycotina</taxon>
        <taxon>Sordariomycetes</taxon>
        <taxon>Sordariomycetidae</taxon>
        <taxon>Sordariales</taxon>
        <taxon>Podosporaceae</taxon>
        <taxon>Podospora</taxon>
    </lineage>
</organism>
<feature type="compositionally biased region" description="Low complexity" evidence="1">
    <location>
        <begin position="57"/>
        <end position="68"/>
    </location>
</feature>
<keyword evidence="3" id="KW-1185">Reference proteome</keyword>
<feature type="compositionally biased region" description="Low complexity" evidence="1">
    <location>
        <begin position="245"/>
        <end position="256"/>
    </location>
</feature>
<name>A0ABR0FG18_9PEZI</name>
<feature type="compositionally biased region" description="Basic and acidic residues" evidence="1">
    <location>
        <begin position="80"/>
        <end position="93"/>
    </location>
</feature>
<gene>
    <name evidence="2" type="ORF">QC761_0086710</name>
</gene>
<protein>
    <submittedName>
        <fullName evidence="2">Uncharacterized protein</fullName>
    </submittedName>
</protein>
<comment type="caution">
    <text evidence="2">The sequence shown here is derived from an EMBL/GenBank/DDBJ whole genome shotgun (WGS) entry which is preliminary data.</text>
</comment>
<dbReference type="RefSeq" id="XP_062731627.1">
    <property type="nucleotide sequence ID" value="XM_062872920.1"/>
</dbReference>
<feature type="region of interest" description="Disordered" evidence="1">
    <location>
        <begin position="237"/>
        <end position="284"/>
    </location>
</feature>
<feature type="compositionally biased region" description="Basic and acidic residues" evidence="1">
    <location>
        <begin position="24"/>
        <end position="52"/>
    </location>
</feature>
<evidence type="ECO:0000313" key="2">
    <source>
        <dbReference type="EMBL" id="KAK4642651.1"/>
    </source>
</evidence>
<evidence type="ECO:0000313" key="3">
    <source>
        <dbReference type="Proteomes" id="UP001322138"/>
    </source>
</evidence>
<accession>A0ABR0FG18</accession>
<evidence type="ECO:0000256" key="1">
    <source>
        <dbReference type="SAM" id="MobiDB-lite"/>
    </source>
</evidence>
<feature type="region of interest" description="Disordered" evidence="1">
    <location>
        <begin position="24"/>
        <end position="125"/>
    </location>
</feature>
<proteinExistence type="predicted"/>
<reference evidence="2 3" key="1">
    <citation type="journal article" date="2023" name="bioRxiv">
        <title>High-quality genome assemblies of four members of thePodospora anserinaspecies complex.</title>
        <authorList>
            <person name="Ament-Velasquez S.L."/>
            <person name="Vogan A.A."/>
            <person name="Wallerman O."/>
            <person name="Hartmann F."/>
            <person name="Gautier V."/>
            <person name="Silar P."/>
            <person name="Giraud T."/>
            <person name="Johannesson H."/>
        </authorList>
    </citation>
    <scope>NUCLEOTIDE SEQUENCE [LARGE SCALE GENOMIC DNA]</scope>
    <source>
        <strain evidence="2 3">CBS 112042</strain>
    </source>
</reference>